<protein>
    <submittedName>
        <fullName evidence="3">Uncharacterized protein</fullName>
    </submittedName>
</protein>
<feature type="region of interest" description="Disordered" evidence="1">
    <location>
        <begin position="189"/>
        <end position="232"/>
    </location>
</feature>
<evidence type="ECO:0000256" key="2">
    <source>
        <dbReference type="SAM" id="SignalP"/>
    </source>
</evidence>
<accession>A0A1Z5KPL0</accession>
<feature type="chain" id="PRO_5011989515" evidence="2">
    <location>
        <begin position="20"/>
        <end position="232"/>
    </location>
</feature>
<dbReference type="Proteomes" id="UP000198406">
    <property type="component" value="Unassembled WGS sequence"/>
</dbReference>
<evidence type="ECO:0000256" key="1">
    <source>
        <dbReference type="SAM" id="MobiDB-lite"/>
    </source>
</evidence>
<dbReference type="AlphaFoldDB" id="A0A1Z5KPL0"/>
<gene>
    <name evidence="3" type="ORF">FisN_27Hh100</name>
</gene>
<keyword evidence="4" id="KW-1185">Reference proteome</keyword>
<dbReference type="InParanoid" id="A0A1Z5KPL0"/>
<evidence type="ECO:0000313" key="4">
    <source>
        <dbReference type="Proteomes" id="UP000198406"/>
    </source>
</evidence>
<sequence>MMLTTAIRTLCIGATLVAAQRGRDRDDKCWTCEQSSGCFECLGISDNGDGTAMIEVDFSDCKDADTIGWACCIGSMGPDDEFNSGACEVPPSGCFGKNNRSRDPDDGSVKCEGVSTMFLLVPSDATSVVINTHDGRTGNDASPAVGADPICAGREYQGGRCAARDNSITTHCLETIDLSTCPTVDSLPMTAVPTPSPSMPSEFPSDVPSSVMSGESDLPSLVPVPDEESEED</sequence>
<organism evidence="3 4">
    <name type="scientific">Fistulifera solaris</name>
    <name type="common">Oleaginous diatom</name>
    <dbReference type="NCBI Taxonomy" id="1519565"/>
    <lineage>
        <taxon>Eukaryota</taxon>
        <taxon>Sar</taxon>
        <taxon>Stramenopiles</taxon>
        <taxon>Ochrophyta</taxon>
        <taxon>Bacillariophyta</taxon>
        <taxon>Bacillariophyceae</taxon>
        <taxon>Bacillariophycidae</taxon>
        <taxon>Naviculales</taxon>
        <taxon>Naviculaceae</taxon>
        <taxon>Fistulifera</taxon>
    </lineage>
</organism>
<proteinExistence type="predicted"/>
<comment type="caution">
    <text evidence="3">The sequence shown here is derived from an EMBL/GenBank/DDBJ whole genome shotgun (WGS) entry which is preliminary data.</text>
</comment>
<feature type="signal peptide" evidence="2">
    <location>
        <begin position="1"/>
        <end position="19"/>
    </location>
</feature>
<reference evidence="3 4" key="1">
    <citation type="journal article" date="2015" name="Plant Cell">
        <title>Oil accumulation by the oleaginous diatom Fistulifera solaris as revealed by the genome and transcriptome.</title>
        <authorList>
            <person name="Tanaka T."/>
            <person name="Maeda Y."/>
            <person name="Veluchamy A."/>
            <person name="Tanaka M."/>
            <person name="Abida H."/>
            <person name="Marechal E."/>
            <person name="Bowler C."/>
            <person name="Muto M."/>
            <person name="Sunaga Y."/>
            <person name="Tanaka M."/>
            <person name="Yoshino T."/>
            <person name="Taniguchi T."/>
            <person name="Fukuda Y."/>
            <person name="Nemoto M."/>
            <person name="Matsumoto M."/>
            <person name="Wong P.S."/>
            <person name="Aburatani S."/>
            <person name="Fujibuchi W."/>
        </authorList>
    </citation>
    <scope>NUCLEOTIDE SEQUENCE [LARGE SCALE GENOMIC DNA]</scope>
    <source>
        <strain evidence="3 4">JPCC DA0580</strain>
    </source>
</reference>
<keyword evidence="2" id="KW-0732">Signal</keyword>
<dbReference type="EMBL" id="BDSP01000271">
    <property type="protein sequence ID" value="GAX28250.1"/>
    <property type="molecule type" value="Genomic_DNA"/>
</dbReference>
<name>A0A1Z5KPL0_FISSO</name>
<evidence type="ECO:0000313" key="3">
    <source>
        <dbReference type="EMBL" id="GAX28250.1"/>
    </source>
</evidence>